<dbReference type="EMBL" id="VIKR01000003">
    <property type="protein sequence ID" value="TQV74067.1"/>
    <property type="molecule type" value="Genomic_DNA"/>
</dbReference>
<dbReference type="Proteomes" id="UP000317839">
    <property type="component" value="Unassembled WGS sequence"/>
</dbReference>
<evidence type="ECO:0000313" key="3">
    <source>
        <dbReference type="EMBL" id="TQV74067.1"/>
    </source>
</evidence>
<dbReference type="Pfam" id="PF11174">
    <property type="entry name" value="DUF2970"/>
    <property type="match status" value="1"/>
</dbReference>
<dbReference type="AlphaFoldDB" id="A0A545TA41"/>
<comment type="caution">
    <text evidence="3">The sequence shown here is derived from an EMBL/GenBank/DDBJ whole genome shotgun (WGS) entry which is preliminary data.</text>
</comment>
<keyword evidence="2" id="KW-0812">Transmembrane</keyword>
<evidence type="ECO:0000256" key="2">
    <source>
        <dbReference type="SAM" id="Phobius"/>
    </source>
</evidence>
<keyword evidence="2" id="KW-0472">Membrane</keyword>
<feature type="transmembrane region" description="Helical" evidence="2">
    <location>
        <begin position="75"/>
        <end position="98"/>
    </location>
</feature>
<gene>
    <name evidence="3" type="ORF">FLL45_14510</name>
</gene>
<dbReference type="OrthoDB" id="5625885at2"/>
<organism evidence="3 4">
    <name type="scientific">Aliikangiella marina</name>
    <dbReference type="NCBI Taxonomy" id="1712262"/>
    <lineage>
        <taxon>Bacteria</taxon>
        <taxon>Pseudomonadati</taxon>
        <taxon>Pseudomonadota</taxon>
        <taxon>Gammaproteobacteria</taxon>
        <taxon>Oceanospirillales</taxon>
        <taxon>Pleioneaceae</taxon>
        <taxon>Aliikangiella</taxon>
    </lineage>
</organism>
<reference evidence="3 4" key="1">
    <citation type="submission" date="2019-06" db="EMBL/GenBank/DDBJ databases">
        <title>Draft genome of Aliikangiella marina GYP-15.</title>
        <authorList>
            <person name="Wang G."/>
        </authorList>
    </citation>
    <scope>NUCLEOTIDE SEQUENCE [LARGE SCALE GENOMIC DNA]</scope>
    <source>
        <strain evidence="3 4">GYP-15</strain>
    </source>
</reference>
<dbReference type="RefSeq" id="WP_142942775.1">
    <property type="nucleotide sequence ID" value="NZ_VIKR01000003.1"/>
</dbReference>
<proteinExistence type="predicted"/>
<dbReference type="InterPro" id="IPR021344">
    <property type="entry name" value="DUF2970"/>
</dbReference>
<protein>
    <submittedName>
        <fullName evidence="3">DUF2970 domain-containing protein</fullName>
    </submittedName>
</protein>
<feature type="compositionally biased region" description="Polar residues" evidence="1">
    <location>
        <begin position="1"/>
        <end position="25"/>
    </location>
</feature>
<evidence type="ECO:0000256" key="1">
    <source>
        <dbReference type="SAM" id="MobiDB-lite"/>
    </source>
</evidence>
<accession>A0A545TA41</accession>
<name>A0A545TA41_9GAMM</name>
<keyword evidence="4" id="KW-1185">Reference proteome</keyword>
<evidence type="ECO:0000313" key="4">
    <source>
        <dbReference type="Proteomes" id="UP000317839"/>
    </source>
</evidence>
<feature type="region of interest" description="Disordered" evidence="1">
    <location>
        <begin position="1"/>
        <end position="41"/>
    </location>
</feature>
<sequence length="103" mass="11109">MNTSNRPSDNNLSVNATTSVNNSGNESEHESTHKSATQTPPGVLGVFQSVLAAMFGVQSEEKRKQDFESGSAGNYIFVGIVMVVIFVVTLIYIVDVILEQSTK</sequence>
<keyword evidence="2" id="KW-1133">Transmembrane helix</keyword>